<proteinExistence type="predicted"/>
<name>A0A433U2K8_ELYCH</name>
<feature type="region of interest" description="Disordered" evidence="1">
    <location>
        <begin position="1"/>
        <end position="38"/>
    </location>
</feature>
<accession>A0A433U2K8</accession>
<dbReference type="AlphaFoldDB" id="A0A433U2K8"/>
<evidence type="ECO:0000313" key="3">
    <source>
        <dbReference type="Proteomes" id="UP000271974"/>
    </source>
</evidence>
<feature type="region of interest" description="Disordered" evidence="1">
    <location>
        <begin position="219"/>
        <end position="245"/>
    </location>
</feature>
<protein>
    <submittedName>
        <fullName evidence="2">Uncharacterized protein</fullName>
    </submittedName>
</protein>
<sequence length="282" mass="31075">MVQFSPAEESDCQTPGLTSKPNLNKSDSREAIQKTNQSGSLVRFSRRQRLPEYQGPLSANANIQAKPKQIRFKGGYSENKPKWFSGEILQTSAAARVPRATERPCHLILLLAVLSTNAVCLCAASRSPSRFRRACLGGTQPAFISSAGDQVGATEALHCPRSRLLGLKERRVWRWDVRAKYWDPDCGRRSRSVAWDPSPAQGRRSTVPGAAGHCRVAMPGVARHPDQPVSATQRPLGGRQPNSGVCMADSKSTLGYLWRPPETLYLRQSDSDFFLLSQVDSE</sequence>
<keyword evidence="3" id="KW-1185">Reference proteome</keyword>
<feature type="compositionally biased region" description="Polar residues" evidence="1">
    <location>
        <begin position="12"/>
        <end position="25"/>
    </location>
</feature>
<comment type="caution">
    <text evidence="2">The sequence shown here is derived from an EMBL/GenBank/DDBJ whole genome shotgun (WGS) entry which is preliminary data.</text>
</comment>
<organism evidence="2 3">
    <name type="scientific">Elysia chlorotica</name>
    <name type="common">Eastern emerald elysia</name>
    <name type="synonym">Sea slug</name>
    <dbReference type="NCBI Taxonomy" id="188477"/>
    <lineage>
        <taxon>Eukaryota</taxon>
        <taxon>Metazoa</taxon>
        <taxon>Spiralia</taxon>
        <taxon>Lophotrochozoa</taxon>
        <taxon>Mollusca</taxon>
        <taxon>Gastropoda</taxon>
        <taxon>Heterobranchia</taxon>
        <taxon>Euthyneura</taxon>
        <taxon>Panpulmonata</taxon>
        <taxon>Sacoglossa</taxon>
        <taxon>Placobranchoidea</taxon>
        <taxon>Plakobranchidae</taxon>
        <taxon>Elysia</taxon>
    </lineage>
</organism>
<evidence type="ECO:0000313" key="2">
    <source>
        <dbReference type="EMBL" id="RUS87988.1"/>
    </source>
</evidence>
<dbReference type="Proteomes" id="UP000271974">
    <property type="component" value="Unassembled WGS sequence"/>
</dbReference>
<gene>
    <name evidence="2" type="ORF">EGW08_004266</name>
</gene>
<evidence type="ECO:0000256" key="1">
    <source>
        <dbReference type="SAM" id="MobiDB-lite"/>
    </source>
</evidence>
<feature type="region of interest" description="Disordered" evidence="1">
    <location>
        <begin position="192"/>
        <end position="211"/>
    </location>
</feature>
<reference evidence="2 3" key="1">
    <citation type="submission" date="2019-01" db="EMBL/GenBank/DDBJ databases">
        <title>A draft genome assembly of the solar-powered sea slug Elysia chlorotica.</title>
        <authorList>
            <person name="Cai H."/>
            <person name="Li Q."/>
            <person name="Fang X."/>
            <person name="Li J."/>
            <person name="Curtis N.E."/>
            <person name="Altenburger A."/>
            <person name="Shibata T."/>
            <person name="Feng M."/>
            <person name="Maeda T."/>
            <person name="Schwartz J.A."/>
            <person name="Shigenobu S."/>
            <person name="Lundholm N."/>
            <person name="Nishiyama T."/>
            <person name="Yang H."/>
            <person name="Hasebe M."/>
            <person name="Li S."/>
            <person name="Pierce S.K."/>
            <person name="Wang J."/>
        </authorList>
    </citation>
    <scope>NUCLEOTIDE SEQUENCE [LARGE SCALE GENOMIC DNA]</scope>
    <source>
        <strain evidence="2">EC2010</strain>
        <tissue evidence="2">Whole organism of an adult</tissue>
    </source>
</reference>
<dbReference type="EMBL" id="RQTK01000095">
    <property type="protein sequence ID" value="RUS87988.1"/>
    <property type="molecule type" value="Genomic_DNA"/>
</dbReference>